<dbReference type="SUPFAM" id="SSF46785">
    <property type="entry name" value="Winged helix' DNA-binding domain"/>
    <property type="match status" value="1"/>
</dbReference>
<organism evidence="2 3">
    <name type="scientific">Solirubrobacter phytolaccae</name>
    <dbReference type="NCBI Taxonomy" id="1404360"/>
    <lineage>
        <taxon>Bacteria</taxon>
        <taxon>Bacillati</taxon>
        <taxon>Actinomycetota</taxon>
        <taxon>Thermoleophilia</taxon>
        <taxon>Solirubrobacterales</taxon>
        <taxon>Solirubrobacteraceae</taxon>
        <taxon>Solirubrobacter</taxon>
    </lineage>
</organism>
<comment type="similarity">
    <text evidence="1">Belongs to the ROK (NagC/XylR) family.</text>
</comment>
<accession>A0A9X3N7V3</accession>
<dbReference type="EMBL" id="JAPDDP010000009">
    <property type="protein sequence ID" value="MDA0180075.1"/>
    <property type="molecule type" value="Genomic_DNA"/>
</dbReference>
<dbReference type="PANTHER" id="PTHR18964">
    <property type="entry name" value="ROK (REPRESSOR, ORF, KINASE) FAMILY"/>
    <property type="match status" value="1"/>
</dbReference>
<gene>
    <name evidence="2" type="ORF">OJ997_07190</name>
</gene>
<dbReference type="InterPro" id="IPR043129">
    <property type="entry name" value="ATPase_NBD"/>
</dbReference>
<dbReference type="RefSeq" id="WP_270024385.1">
    <property type="nucleotide sequence ID" value="NZ_JAPDDP010000009.1"/>
</dbReference>
<name>A0A9X3N7V3_9ACTN</name>
<comment type="caution">
    <text evidence="2">The sequence shown here is derived from an EMBL/GenBank/DDBJ whole genome shotgun (WGS) entry which is preliminary data.</text>
</comment>
<dbReference type="InterPro" id="IPR000600">
    <property type="entry name" value="ROK"/>
</dbReference>
<dbReference type="SUPFAM" id="SSF53067">
    <property type="entry name" value="Actin-like ATPase domain"/>
    <property type="match status" value="2"/>
</dbReference>
<keyword evidence="3" id="KW-1185">Reference proteome</keyword>
<evidence type="ECO:0000313" key="2">
    <source>
        <dbReference type="EMBL" id="MDA0180075.1"/>
    </source>
</evidence>
<protein>
    <submittedName>
        <fullName evidence="2">ROK family protein</fullName>
    </submittedName>
</protein>
<evidence type="ECO:0000313" key="3">
    <source>
        <dbReference type="Proteomes" id="UP001147653"/>
    </source>
</evidence>
<dbReference type="Gene3D" id="3.30.420.40">
    <property type="match status" value="2"/>
</dbReference>
<sequence>MATIDAGSARSERHADLSRDSLSRVVTALVQVPGMTRAELGARAGLTRSPVGLALAALDDHGFIEQRVEAEGGMGRPPMRIYLAGDAGYSLSLELVDQGLRGSLFDLTGAERQALELPLAVAADPGAVLDAATTLVEDLIAGSQVDRGAVFGVGVVGAGLGDWPGSALATALQQRVELPVQVENDANAGAIGEHRFGAGRGCDDLLYLRLSPTIGIGLIINGNLYRGVSGIAGELGHISLGGTGPLCECGNRGCVEALAGSRAIVGDVHGAAHGDVSTVVRAARAGDRRAQRALTDAATVVGEGLAAAIGLLNPARVVVGGELAAAGPLVMAPLEAAIHRRAFPAAADAARLVVGELGPRAELLGASTLHLPGLAASLVERLLD</sequence>
<dbReference type="InterPro" id="IPR036388">
    <property type="entry name" value="WH-like_DNA-bd_sf"/>
</dbReference>
<dbReference type="Proteomes" id="UP001147653">
    <property type="component" value="Unassembled WGS sequence"/>
</dbReference>
<dbReference type="Gene3D" id="1.10.10.10">
    <property type="entry name" value="Winged helix-like DNA-binding domain superfamily/Winged helix DNA-binding domain"/>
    <property type="match status" value="1"/>
</dbReference>
<evidence type="ECO:0000256" key="1">
    <source>
        <dbReference type="ARBA" id="ARBA00006479"/>
    </source>
</evidence>
<reference evidence="2" key="1">
    <citation type="submission" date="2022-10" db="EMBL/GenBank/DDBJ databases">
        <title>The WGS of Solirubrobacter phytolaccae KCTC 29190.</title>
        <authorList>
            <person name="Jiang Z."/>
        </authorList>
    </citation>
    <scope>NUCLEOTIDE SEQUENCE</scope>
    <source>
        <strain evidence="2">KCTC 29190</strain>
    </source>
</reference>
<dbReference type="InterPro" id="IPR036390">
    <property type="entry name" value="WH_DNA-bd_sf"/>
</dbReference>
<dbReference type="AlphaFoldDB" id="A0A9X3N7V3"/>
<dbReference type="Pfam" id="PF00480">
    <property type="entry name" value="ROK"/>
    <property type="match status" value="1"/>
</dbReference>
<proteinExistence type="inferred from homology"/>
<dbReference type="PANTHER" id="PTHR18964:SF173">
    <property type="entry name" value="GLUCOKINASE"/>
    <property type="match status" value="1"/>
</dbReference>